<gene>
    <name evidence="2" type="ORF">HanXRQr2_Chr08g0327081</name>
</gene>
<proteinExistence type="predicted"/>
<reference evidence="2" key="2">
    <citation type="submission" date="2020-06" db="EMBL/GenBank/DDBJ databases">
        <title>Helianthus annuus Genome sequencing and assembly Release 2.</title>
        <authorList>
            <person name="Gouzy J."/>
            <person name="Langlade N."/>
            <person name="Munos S."/>
        </authorList>
    </citation>
    <scope>NUCLEOTIDE SEQUENCE</scope>
    <source>
        <tissue evidence="2">Leaves</tissue>
    </source>
</reference>
<keyword evidence="3" id="KW-1185">Reference proteome</keyword>
<evidence type="ECO:0000256" key="1">
    <source>
        <dbReference type="SAM" id="MobiDB-lite"/>
    </source>
</evidence>
<dbReference type="AlphaFoldDB" id="A0A9K3NBH4"/>
<evidence type="ECO:0000313" key="2">
    <source>
        <dbReference type="EMBL" id="KAF5794347.1"/>
    </source>
</evidence>
<protein>
    <submittedName>
        <fullName evidence="2">Uncharacterized protein</fullName>
    </submittedName>
</protein>
<reference evidence="2" key="1">
    <citation type="journal article" date="2017" name="Nature">
        <title>The sunflower genome provides insights into oil metabolism, flowering and Asterid evolution.</title>
        <authorList>
            <person name="Badouin H."/>
            <person name="Gouzy J."/>
            <person name="Grassa C.J."/>
            <person name="Murat F."/>
            <person name="Staton S.E."/>
            <person name="Cottret L."/>
            <person name="Lelandais-Briere C."/>
            <person name="Owens G.L."/>
            <person name="Carrere S."/>
            <person name="Mayjonade B."/>
            <person name="Legrand L."/>
            <person name="Gill N."/>
            <person name="Kane N.C."/>
            <person name="Bowers J.E."/>
            <person name="Hubner S."/>
            <person name="Bellec A."/>
            <person name="Berard A."/>
            <person name="Berges H."/>
            <person name="Blanchet N."/>
            <person name="Boniface M.C."/>
            <person name="Brunel D."/>
            <person name="Catrice O."/>
            <person name="Chaidir N."/>
            <person name="Claudel C."/>
            <person name="Donnadieu C."/>
            <person name="Faraut T."/>
            <person name="Fievet G."/>
            <person name="Helmstetter N."/>
            <person name="King M."/>
            <person name="Knapp S.J."/>
            <person name="Lai Z."/>
            <person name="Le Paslier M.C."/>
            <person name="Lippi Y."/>
            <person name="Lorenzon L."/>
            <person name="Mandel J.R."/>
            <person name="Marage G."/>
            <person name="Marchand G."/>
            <person name="Marquand E."/>
            <person name="Bret-Mestries E."/>
            <person name="Morien E."/>
            <person name="Nambeesan S."/>
            <person name="Nguyen T."/>
            <person name="Pegot-Espagnet P."/>
            <person name="Pouilly N."/>
            <person name="Raftis F."/>
            <person name="Sallet E."/>
            <person name="Schiex T."/>
            <person name="Thomas J."/>
            <person name="Vandecasteele C."/>
            <person name="Vares D."/>
            <person name="Vear F."/>
            <person name="Vautrin S."/>
            <person name="Crespi M."/>
            <person name="Mangin B."/>
            <person name="Burke J.M."/>
            <person name="Salse J."/>
            <person name="Munos S."/>
            <person name="Vincourt P."/>
            <person name="Rieseberg L.H."/>
            <person name="Langlade N.B."/>
        </authorList>
    </citation>
    <scope>NUCLEOTIDE SEQUENCE</scope>
    <source>
        <tissue evidence="2">Leaves</tissue>
    </source>
</reference>
<dbReference type="Proteomes" id="UP000215914">
    <property type="component" value="Unassembled WGS sequence"/>
</dbReference>
<dbReference type="Gramene" id="mRNA:HanXRQr2_Chr08g0327081">
    <property type="protein sequence ID" value="CDS:HanXRQr2_Chr08g0327081.1"/>
    <property type="gene ID" value="HanXRQr2_Chr08g0327081"/>
</dbReference>
<name>A0A9K3NBH4_HELAN</name>
<feature type="compositionally biased region" description="Basic residues" evidence="1">
    <location>
        <begin position="14"/>
        <end position="26"/>
    </location>
</feature>
<accession>A0A9K3NBH4</accession>
<sequence>MILQWSVSDPNLPFRKKKKKKKKKEKQKLGSSTTFVFVQVVEKVIGDCGGCVKVSRMTGK</sequence>
<dbReference type="EMBL" id="MNCJ02000323">
    <property type="protein sequence ID" value="KAF5794347.1"/>
    <property type="molecule type" value="Genomic_DNA"/>
</dbReference>
<organism evidence="2 3">
    <name type="scientific">Helianthus annuus</name>
    <name type="common">Common sunflower</name>
    <dbReference type="NCBI Taxonomy" id="4232"/>
    <lineage>
        <taxon>Eukaryota</taxon>
        <taxon>Viridiplantae</taxon>
        <taxon>Streptophyta</taxon>
        <taxon>Embryophyta</taxon>
        <taxon>Tracheophyta</taxon>
        <taxon>Spermatophyta</taxon>
        <taxon>Magnoliopsida</taxon>
        <taxon>eudicotyledons</taxon>
        <taxon>Gunneridae</taxon>
        <taxon>Pentapetalae</taxon>
        <taxon>asterids</taxon>
        <taxon>campanulids</taxon>
        <taxon>Asterales</taxon>
        <taxon>Asteraceae</taxon>
        <taxon>Asteroideae</taxon>
        <taxon>Heliantheae alliance</taxon>
        <taxon>Heliantheae</taxon>
        <taxon>Helianthus</taxon>
    </lineage>
</organism>
<evidence type="ECO:0000313" key="3">
    <source>
        <dbReference type="Proteomes" id="UP000215914"/>
    </source>
</evidence>
<comment type="caution">
    <text evidence="2">The sequence shown here is derived from an EMBL/GenBank/DDBJ whole genome shotgun (WGS) entry which is preliminary data.</text>
</comment>
<feature type="region of interest" description="Disordered" evidence="1">
    <location>
        <begin position="1"/>
        <end position="30"/>
    </location>
</feature>